<dbReference type="InterPro" id="IPR051446">
    <property type="entry name" value="HTH_trans_reg/aminotransferase"/>
</dbReference>
<dbReference type="InterPro" id="IPR015424">
    <property type="entry name" value="PyrdxlP-dep_Trfase"/>
</dbReference>
<dbReference type="Pfam" id="PF00155">
    <property type="entry name" value="Aminotran_1_2"/>
    <property type="match status" value="1"/>
</dbReference>
<evidence type="ECO:0000313" key="9">
    <source>
        <dbReference type="Proteomes" id="UP000632222"/>
    </source>
</evidence>
<keyword evidence="9" id="KW-1185">Reference proteome</keyword>
<gene>
    <name evidence="8" type="ORF">GCM10008938_16280</name>
</gene>
<proteinExistence type="inferred from homology"/>
<accession>A0ABQ2CY43</accession>
<name>A0ABQ2CY43_9DEIO</name>
<dbReference type="InterPro" id="IPR015422">
    <property type="entry name" value="PyrdxlP-dep_Trfase_small"/>
</dbReference>
<dbReference type="InterPro" id="IPR036388">
    <property type="entry name" value="WH-like_DNA-bd_sf"/>
</dbReference>
<dbReference type="InterPro" id="IPR036390">
    <property type="entry name" value="WH_DNA-bd_sf"/>
</dbReference>
<keyword evidence="5" id="KW-0804">Transcription</keyword>
<reference evidence="9" key="1">
    <citation type="journal article" date="2019" name="Int. J. Syst. Evol. Microbiol.">
        <title>The Global Catalogue of Microorganisms (GCM) 10K type strain sequencing project: providing services to taxonomists for standard genome sequencing and annotation.</title>
        <authorList>
            <consortium name="The Broad Institute Genomics Platform"/>
            <consortium name="The Broad Institute Genome Sequencing Center for Infectious Disease"/>
            <person name="Wu L."/>
            <person name="Ma J."/>
        </authorList>
    </citation>
    <scope>NUCLEOTIDE SEQUENCE [LARGE SCALE GENOMIC DNA]</scope>
    <source>
        <strain evidence="9">JCM 14370</strain>
    </source>
</reference>
<keyword evidence="2" id="KW-0663">Pyridoxal phosphate</keyword>
<dbReference type="PANTHER" id="PTHR46577">
    <property type="entry name" value="HTH-TYPE TRANSCRIPTIONAL REGULATORY PROTEIN GABR"/>
    <property type="match status" value="1"/>
</dbReference>
<feature type="domain" description="HTH gntR-type" evidence="7">
    <location>
        <begin position="7"/>
        <end position="74"/>
    </location>
</feature>
<dbReference type="CDD" id="cd00609">
    <property type="entry name" value="AAT_like"/>
    <property type="match status" value="1"/>
</dbReference>
<keyword evidence="3" id="KW-0805">Transcription regulation</keyword>
<protein>
    <submittedName>
        <fullName evidence="8">Transcriptional regulator</fullName>
    </submittedName>
</protein>
<evidence type="ECO:0000256" key="4">
    <source>
        <dbReference type="ARBA" id="ARBA00023125"/>
    </source>
</evidence>
<dbReference type="CDD" id="cd07377">
    <property type="entry name" value="WHTH_GntR"/>
    <property type="match status" value="1"/>
</dbReference>
<evidence type="ECO:0000256" key="2">
    <source>
        <dbReference type="ARBA" id="ARBA00022898"/>
    </source>
</evidence>
<dbReference type="InterPro" id="IPR000524">
    <property type="entry name" value="Tscrpt_reg_HTH_GntR"/>
</dbReference>
<dbReference type="EMBL" id="BMOD01000004">
    <property type="protein sequence ID" value="GGJ30948.1"/>
    <property type="molecule type" value="Genomic_DNA"/>
</dbReference>
<dbReference type="SUPFAM" id="SSF46785">
    <property type="entry name" value="Winged helix' DNA-binding domain"/>
    <property type="match status" value="1"/>
</dbReference>
<comment type="caution">
    <text evidence="8">The sequence shown here is derived from an EMBL/GenBank/DDBJ whole genome shotgun (WGS) entry which is preliminary data.</text>
</comment>
<keyword evidence="4" id="KW-0238">DNA-binding</keyword>
<dbReference type="RefSeq" id="WP_189002181.1">
    <property type="nucleotide sequence ID" value="NZ_BMOD01000004.1"/>
</dbReference>
<evidence type="ECO:0000256" key="1">
    <source>
        <dbReference type="ARBA" id="ARBA00005384"/>
    </source>
</evidence>
<organism evidence="8 9">
    <name type="scientific">Deinococcus roseus</name>
    <dbReference type="NCBI Taxonomy" id="392414"/>
    <lineage>
        <taxon>Bacteria</taxon>
        <taxon>Thermotogati</taxon>
        <taxon>Deinococcota</taxon>
        <taxon>Deinococci</taxon>
        <taxon>Deinococcales</taxon>
        <taxon>Deinococcaceae</taxon>
        <taxon>Deinococcus</taxon>
    </lineage>
</organism>
<feature type="compositionally biased region" description="Polar residues" evidence="6">
    <location>
        <begin position="33"/>
        <end position="42"/>
    </location>
</feature>
<evidence type="ECO:0000256" key="5">
    <source>
        <dbReference type="ARBA" id="ARBA00023163"/>
    </source>
</evidence>
<dbReference type="SUPFAM" id="SSF53383">
    <property type="entry name" value="PLP-dependent transferases"/>
    <property type="match status" value="1"/>
</dbReference>
<evidence type="ECO:0000313" key="8">
    <source>
        <dbReference type="EMBL" id="GGJ30948.1"/>
    </source>
</evidence>
<dbReference type="Gene3D" id="3.40.640.10">
    <property type="entry name" value="Type I PLP-dependent aspartate aminotransferase-like (Major domain)"/>
    <property type="match status" value="1"/>
</dbReference>
<evidence type="ECO:0000259" key="7">
    <source>
        <dbReference type="PROSITE" id="PS50949"/>
    </source>
</evidence>
<evidence type="ECO:0000256" key="6">
    <source>
        <dbReference type="SAM" id="MobiDB-lite"/>
    </source>
</evidence>
<dbReference type="Pfam" id="PF00392">
    <property type="entry name" value="GntR"/>
    <property type="match status" value="1"/>
</dbReference>
<dbReference type="Proteomes" id="UP000632222">
    <property type="component" value="Unassembled WGS sequence"/>
</dbReference>
<dbReference type="Gene3D" id="1.10.10.10">
    <property type="entry name" value="Winged helix-like DNA-binding domain superfamily/Winged helix DNA-binding domain"/>
    <property type="match status" value="1"/>
</dbReference>
<dbReference type="Gene3D" id="3.90.1150.10">
    <property type="entry name" value="Aspartate Aminotransferase, domain 1"/>
    <property type="match status" value="1"/>
</dbReference>
<dbReference type="SMART" id="SM00345">
    <property type="entry name" value="HTH_GNTR"/>
    <property type="match status" value="1"/>
</dbReference>
<comment type="similarity">
    <text evidence="1">In the C-terminal section; belongs to the class-I pyridoxal-phosphate-dependent aminotransferase family.</text>
</comment>
<sequence>MTSEASRRSSERIYQELKQHIQSSMKPGAPLPSSRSLVEQHQASPNTIQKVVSRLMQEGLVVSRAGRGVFVAEKPQITSSTADFGWQSVLLGASPALQQDFQSLYTPAPAGVIPLGSGYLDASLQPGALLAAAMQRASRRPLIWDRISPEGLEPLRNWFAQKLGVQAQNTLITSGAQTALSTVFSVLAHSEGLPVLVESPCHLGTLAILRSCGMKPIPVPADHAGMRPDLLEQLLQSTSARILTCQPTYQNPTGLCWPEQRRKDILALCKKHGVLIVEDGATQDLGLDGPPPPNLVKMAPEQVVHVYSLTKPVAAGLRIAAIAATGPVLQRLRTALVVDDLFVTGVMQEAALELVTSAQWSRHLKTVQGTLKERRDVLVGQVQVHLPNWKIQHVPTGGFYIWVKLPEDQDDAVFARLALQHGVQVSAGHAWFPAESEGPHLRLSYAGASLEQIRQGVTTLADLGSKK</sequence>
<dbReference type="InterPro" id="IPR015421">
    <property type="entry name" value="PyrdxlP-dep_Trfase_major"/>
</dbReference>
<dbReference type="PROSITE" id="PS50949">
    <property type="entry name" value="HTH_GNTR"/>
    <property type="match status" value="1"/>
</dbReference>
<feature type="region of interest" description="Disordered" evidence="6">
    <location>
        <begin position="22"/>
        <end position="42"/>
    </location>
</feature>
<dbReference type="PANTHER" id="PTHR46577:SF2">
    <property type="entry name" value="TRANSCRIPTIONAL REGULATORY PROTEIN"/>
    <property type="match status" value="1"/>
</dbReference>
<evidence type="ECO:0000256" key="3">
    <source>
        <dbReference type="ARBA" id="ARBA00023015"/>
    </source>
</evidence>
<dbReference type="InterPro" id="IPR004839">
    <property type="entry name" value="Aminotransferase_I/II_large"/>
</dbReference>